<organism evidence="2 3">
    <name type="scientific">Lichtheimia corymbifera JMRC:FSU:9682</name>
    <dbReference type="NCBI Taxonomy" id="1263082"/>
    <lineage>
        <taxon>Eukaryota</taxon>
        <taxon>Fungi</taxon>
        <taxon>Fungi incertae sedis</taxon>
        <taxon>Mucoromycota</taxon>
        <taxon>Mucoromycotina</taxon>
        <taxon>Mucoromycetes</taxon>
        <taxon>Mucorales</taxon>
        <taxon>Lichtheimiaceae</taxon>
        <taxon>Lichtheimia</taxon>
    </lineage>
</organism>
<dbReference type="EMBL" id="CBTN010000075">
    <property type="protein sequence ID" value="CDH59807.1"/>
    <property type="molecule type" value="Genomic_DNA"/>
</dbReference>
<sequence length="277" mass="29967">MLLRMNSILRVDDMKPPPPPSPESNTPKTNSVEHVLAKKSHNGHLHLVDVVDFILRARKLSTQASPPAPSSCLSNKYLDKEPSIPRIVIPTAPPSPDHEDIVISKQRETAAIYRTAPQRSLSLTHVPNPSRPTAPQRRSTISAKSLQPPSPRLSRPTLHGYGSSTDSLGAPTSIRLLGPEPYIDLNSTKHHTPPKNRRQSAYSSFSASSSSSSSSCSSCSIERKKSINDNSSRHEHKRVAFKTTSSHATTAAAPSKALPPTPSPSPSPPSNMISNTR</sequence>
<evidence type="ECO:0000256" key="1">
    <source>
        <dbReference type="SAM" id="MobiDB-lite"/>
    </source>
</evidence>
<name>A0A068SDA3_9FUNG</name>
<evidence type="ECO:0000313" key="2">
    <source>
        <dbReference type="EMBL" id="CDH59807.1"/>
    </source>
</evidence>
<feature type="compositionally biased region" description="Low complexity" evidence="1">
    <location>
        <begin position="200"/>
        <end position="220"/>
    </location>
</feature>
<comment type="caution">
    <text evidence="2">The sequence shown here is derived from an EMBL/GenBank/DDBJ whole genome shotgun (WGS) entry which is preliminary data.</text>
</comment>
<proteinExistence type="predicted"/>
<reference evidence="2" key="1">
    <citation type="submission" date="2013-08" db="EMBL/GenBank/DDBJ databases">
        <title>Gene expansion shapes genome architecture in the human pathogen Lichtheimia corymbifera: an evolutionary genomics analysis in the ancient terrestrial Mucorales (Mucoromycotina).</title>
        <authorList>
            <person name="Schwartze V.U."/>
            <person name="Winter S."/>
            <person name="Shelest E."/>
            <person name="Marcet-Houben M."/>
            <person name="Horn F."/>
            <person name="Wehner S."/>
            <person name="Hoffmann K."/>
            <person name="Riege K."/>
            <person name="Sammeth M."/>
            <person name="Nowrousian M."/>
            <person name="Valiante V."/>
            <person name="Linde J."/>
            <person name="Jacobsen I.D."/>
            <person name="Marz M."/>
            <person name="Brakhage A.A."/>
            <person name="Gabaldon T."/>
            <person name="Bocker S."/>
            <person name="Voigt K."/>
        </authorList>
    </citation>
    <scope>NUCLEOTIDE SEQUENCE [LARGE SCALE GENOMIC DNA]</scope>
    <source>
        <strain evidence="2">FSU 9682</strain>
    </source>
</reference>
<dbReference type="AlphaFoldDB" id="A0A068SDA3"/>
<accession>A0A068SDA3</accession>
<dbReference type="OrthoDB" id="10406619at2759"/>
<feature type="compositionally biased region" description="Basic residues" evidence="1">
    <location>
        <begin position="188"/>
        <end position="198"/>
    </location>
</feature>
<feature type="compositionally biased region" description="Low complexity" evidence="1">
    <location>
        <begin position="243"/>
        <end position="256"/>
    </location>
</feature>
<evidence type="ECO:0000313" key="3">
    <source>
        <dbReference type="Proteomes" id="UP000027586"/>
    </source>
</evidence>
<keyword evidence="3" id="KW-1185">Reference proteome</keyword>
<feature type="region of interest" description="Disordered" evidence="1">
    <location>
        <begin position="114"/>
        <end position="277"/>
    </location>
</feature>
<dbReference type="Proteomes" id="UP000027586">
    <property type="component" value="Unassembled WGS sequence"/>
</dbReference>
<protein>
    <submittedName>
        <fullName evidence="2">Uncharacterized protein</fullName>
    </submittedName>
</protein>
<gene>
    <name evidence="2" type="ORF">LCOR_10612.1</name>
</gene>
<feature type="compositionally biased region" description="Pro residues" evidence="1">
    <location>
        <begin position="257"/>
        <end position="269"/>
    </location>
</feature>
<feature type="region of interest" description="Disordered" evidence="1">
    <location>
        <begin position="1"/>
        <end position="30"/>
    </location>
</feature>
<feature type="compositionally biased region" description="Basic and acidic residues" evidence="1">
    <location>
        <begin position="221"/>
        <end position="233"/>
    </location>
</feature>
<feature type="compositionally biased region" description="Polar residues" evidence="1">
    <location>
        <begin position="117"/>
        <end position="144"/>
    </location>
</feature>
<dbReference type="VEuPathDB" id="FungiDB:LCOR_10612.1"/>